<keyword evidence="2" id="KW-1185">Reference proteome</keyword>
<name>A0AAV6Z990_ENGPU</name>
<comment type="caution">
    <text evidence="1">The sequence shown here is derived from an EMBL/GenBank/DDBJ whole genome shotgun (WGS) entry which is preliminary data.</text>
</comment>
<protein>
    <submittedName>
        <fullName evidence="1">Uncharacterized protein</fullName>
    </submittedName>
</protein>
<gene>
    <name evidence="1" type="ORF">GDO81_026603</name>
</gene>
<evidence type="ECO:0000313" key="1">
    <source>
        <dbReference type="EMBL" id="KAG8542503.1"/>
    </source>
</evidence>
<dbReference type="Proteomes" id="UP000824782">
    <property type="component" value="Unassembled WGS sequence"/>
</dbReference>
<dbReference type="EMBL" id="WNYA01004877">
    <property type="protein sequence ID" value="KAG8542503.1"/>
    <property type="molecule type" value="Genomic_DNA"/>
</dbReference>
<organism evidence="1 2">
    <name type="scientific">Engystomops pustulosus</name>
    <name type="common">Tungara frog</name>
    <name type="synonym">Physalaemus pustulosus</name>
    <dbReference type="NCBI Taxonomy" id="76066"/>
    <lineage>
        <taxon>Eukaryota</taxon>
        <taxon>Metazoa</taxon>
        <taxon>Chordata</taxon>
        <taxon>Craniata</taxon>
        <taxon>Vertebrata</taxon>
        <taxon>Euteleostomi</taxon>
        <taxon>Amphibia</taxon>
        <taxon>Batrachia</taxon>
        <taxon>Anura</taxon>
        <taxon>Neobatrachia</taxon>
        <taxon>Hyloidea</taxon>
        <taxon>Leptodactylidae</taxon>
        <taxon>Leiuperinae</taxon>
        <taxon>Engystomops</taxon>
    </lineage>
</organism>
<sequence>MSVINSNLCVTPRPGSFITKLRKTGRLTQGVMGTNALKLNDHTEVTHGVACSFPNFPIRNSVPEIIKTSDLGQTQHVGW</sequence>
<proteinExistence type="predicted"/>
<evidence type="ECO:0000313" key="2">
    <source>
        <dbReference type="Proteomes" id="UP000824782"/>
    </source>
</evidence>
<reference evidence="1" key="1">
    <citation type="thesis" date="2020" institute="ProQuest LLC" country="789 East Eisenhower Parkway, Ann Arbor, MI, USA">
        <title>Comparative Genomics and Chromosome Evolution.</title>
        <authorList>
            <person name="Mudd A.B."/>
        </authorList>
    </citation>
    <scope>NUCLEOTIDE SEQUENCE</scope>
    <source>
        <strain evidence="1">237g6f4</strain>
        <tissue evidence="1">Blood</tissue>
    </source>
</reference>
<accession>A0AAV6Z990</accession>
<dbReference type="AlphaFoldDB" id="A0AAV6Z990"/>